<dbReference type="Gene3D" id="2.30.40.10">
    <property type="entry name" value="Urease, subunit C, domain 1"/>
    <property type="match status" value="1"/>
</dbReference>
<name>A0ABV1GFR6_9FIRM</name>
<dbReference type="Gene3D" id="3.10.310.70">
    <property type="match status" value="1"/>
</dbReference>
<gene>
    <name evidence="2" type="ORF">WMO24_09710</name>
</gene>
<dbReference type="EMBL" id="JBBMFA010000095">
    <property type="protein sequence ID" value="MEQ2520701.1"/>
    <property type="molecule type" value="Genomic_DNA"/>
</dbReference>
<keyword evidence="3" id="KW-1185">Reference proteome</keyword>
<dbReference type="Pfam" id="PF07969">
    <property type="entry name" value="Amidohydro_3"/>
    <property type="match status" value="1"/>
</dbReference>
<sequence>MRQKLYWNGTILTMETPSCAQALLEQDGKIVAVGALDEVRQAAGTHFECVDLQGHTLMPSFIDAHSHFMGYAMSLLQVSVEGAHTFSDIQKRIAAFIENRHLPDNQWVIVKGYDHNALDEQTHPTREILDEASSGHPIVLQHRSGHNGVFNTAALNFLGITRSSMAPAGGKIEKDEAGEPTGYMEENAFLSYLKQIPMPQSEEILNALKQAQKRYASYGITTVQDGYLMKEMVGLYQMLCTSHALELDVVAYAGVEDYGTIATQMAKHVDQYSDHLKIGGYKIFLDGSPQSRTAWMRTAYVGQEENFGYPSMMDKDVLNAVRRAMREGRQILAHCNGDAAAQQYLQAVARAMGELDDAPDIRPVMIHAQLVGTDQLPLMRELGVLPSFFIAHVYHWGEVHVQNFGDLRASKISPAQTAMRLGLPFTFHQDAPVIEPDMMETVWCAVNRKTKTGRILGEEERIDTLAALKAITIHGAYQYFEENRKGSLKPGKLADMVILSQNPLDVPAEALKNIEVLETIKEGRTIYQKRAAE</sequence>
<dbReference type="SUPFAM" id="SSF51556">
    <property type="entry name" value="Metallo-dependent hydrolases"/>
    <property type="match status" value="1"/>
</dbReference>
<dbReference type="Gene3D" id="3.20.20.140">
    <property type="entry name" value="Metal-dependent hydrolases"/>
    <property type="match status" value="1"/>
</dbReference>
<dbReference type="PANTHER" id="PTHR22642:SF2">
    <property type="entry name" value="PROTEIN LONG AFTER FAR-RED 3"/>
    <property type="match status" value="1"/>
</dbReference>
<reference evidence="2 3" key="1">
    <citation type="submission" date="2024-03" db="EMBL/GenBank/DDBJ databases">
        <title>Human intestinal bacterial collection.</title>
        <authorList>
            <person name="Pauvert C."/>
            <person name="Hitch T.C.A."/>
            <person name="Clavel T."/>
        </authorList>
    </citation>
    <scope>NUCLEOTIDE SEQUENCE [LARGE SCALE GENOMIC DNA]</scope>
    <source>
        <strain evidence="2 3">CLA-JM-H11</strain>
    </source>
</reference>
<keyword evidence="2" id="KW-0378">Hydrolase</keyword>
<dbReference type="PANTHER" id="PTHR22642">
    <property type="entry name" value="IMIDAZOLONEPROPIONASE"/>
    <property type="match status" value="1"/>
</dbReference>
<dbReference type="SUPFAM" id="SSF51338">
    <property type="entry name" value="Composite domain of metallo-dependent hydrolases"/>
    <property type="match status" value="1"/>
</dbReference>
<organism evidence="2 3">
    <name type="scientific">Ruthenibacterium intestinale</name>
    <dbReference type="NCBI Taxonomy" id="3133163"/>
    <lineage>
        <taxon>Bacteria</taxon>
        <taxon>Bacillati</taxon>
        <taxon>Bacillota</taxon>
        <taxon>Clostridia</taxon>
        <taxon>Eubacteriales</taxon>
        <taxon>Oscillospiraceae</taxon>
        <taxon>Ruthenibacterium</taxon>
    </lineage>
</organism>
<evidence type="ECO:0000313" key="2">
    <source>
        <dbReference type="EMBL" id="MEQ2520701.1"/>
    </source>
</evidence>
<dbReference type="InterPro" id="IPR032466">
    <property type="entry name" value="Metal_Hydrolase"/>
</dbReference>
<comment type="caution">
    <text evidence="2">The sequence shown here is derived from an EMBL/GenBank/DDBJ whole genome shotgun (WGS) entry which is preliminary data.</text>
</comment>
<proteinExistence type="predicted"/>
<dbReference type="InterPro" id="IPR013108">
    <property type="entry name" value="Amidohydro_3"/>
</dbReference>
<dbReference type="RefSeq" id="WP_349216247.1">
    <property type="nucleotide sequence ID" value="NZ_JBBMFA010000095.1"/>
</dbReference>
<dbReference type="EC" id="3.5.-.-" evidence="2"/>
<dbReference type="CDD" id="cd01300">
    <property type="entry name" value="YtcJ_like"/>
    <property type="match status" value="1"/>
</dbReference>
<dbReference type="InterPro" id="IPR033932">
    <property type="entry name" value="YtcJ-like"/>
</dbReference>
<protein>
    <submittedName>
        <fullName evidence="2">Amidohydrolase</fullName>
        <ecNumber evidence="2">3.5.-.-</ecNumber>
    </submittedName>
</protein>
<evidence type="ECO:0000259" key="1">
    <source>
        <dbReference type="Pfam" id="PF07969"/>
    </source>
</evidence>
<dbReference type="Proteomes" id="UP001477672">
    <property type="component" value="Unassembled WGS sequence"/>
</dbReference>
<evidence type="ECO:0000313" key="3">
    <source>
        <dbReference type="Proteomes" id="UP001477672"/>
    </source>
</evidence>
<accession>A0ABV1GFR6</accession>
<dbReference type="InterPro" id="IPR011059">
    <property type="entry name" value="Metal-dep_hydrolase_composite"/>
</dbReference>
<dbReference type="GO" id="GO:0016787">
    <property type="term" value="F:hydrolase activity"/>
    <property type="evidence" value="ECO:0007669"/>
    <property type="project" value="UniProtKB-KW"/>
</dbReference>
<feature type="domain" description="Amidohydrolase 3" evidence="1">
    <location>
        <begin position="49"/>
        <end position="527"/>
    </location>
</feature>